<evidence type="ECO:0000256" key="3">
    <source>
        <dbReference type="ARBA" id="ARBA00022989"/>
    </source>
</evidence>
<keyword evidence="7" id="KW-1185">Reference proteome</keyword>
<comment type="caution">
    <text evidence="6">The sequence shown here is derived from an EMBL/GenBank/DDBJ whole genome shotgun (WGS) entry which is preliminary data.</text>
</comment>
<accession>A0A2S7MYG2</accession>
<dbReference type="GO" id="GO:0016020">
    <property type="term" value="C:membrane"/>
    <property type="evidence" value="ECO:0007669"/>
    <property type="project" value="UniProtKB-SubCell"/>
</dbReference>
<feature type="transmembrane region" description="Helical" evidence="5">
    <location>
        <begin position="149"/>
        <end position="167"/>
    </location>
</feature>
<evidence type="ECO:0000313" key="6">
    <source>
        <dbReference type="EMBL" id="PQD94844.1"/>
    </source>
</evidence>
<feature type="transmembrane region" description="Helical" evidence="5">
    <location>
        <begin position="111"/>
        <end position="129"/>
    </location>
</feature>
<feature type="transmembrane region" description="Helical" evidence="5">
    <location>
        <begin position="212"/>
        <end position="231"/>
    </location>
</feature>
<sequence>MNIDDIHLNFNAASLTIMNVLIGFIMFGVALDLQSSDFKRSLKTPKPAIIGLVCQFILLPAFTYLLVLIIQPRPSIALGLFLVAACPGGNLSNFLTYLAKGNTPLSISMSAISTVLAIFMTPFNTLLWGSLYGPTNSLLKSFTISPQDMLITIFLMLGLPLAVGMYIRHKYPATAQQINKWAKKASIAFFLLFVLVSLAANFNYFIEFIGMVAIIVFIHNLLAITIGYTTSSLLRLPVADRRAISIEVGIQNSGLGLILIFNFFDGLGGMAIVAAWWAIWHIISGLTIATYWSRRPPLQETAQNPVGSVKT</sequence>
<keyword evidence="2 5" id="KW-0812">Transmembrane</keyword>
<feature type="transmembrane region" description="Helical" evidence="5">
    <location>
        <begin position="6"/>
        <end position="27"/>
    </location>
</feature>
<keyword evidence="4 5" id="KW-0472">Membrane</keyword>
<dbReference type="InterPro" id="IPR002657">
    <property type="entry name" value="BilAc:Na_symport/Acr3"/>
</dbReference>
<dbReference type="InterPro" id="IPR038770">
    <property type="entry name" value="Na+/solute_symporter_sf"/>
</dbReference>
<dbReference type="PANTHER" id="PTHR10361">
    <property type="entry name" value="SODIUM-BILE ACID COTRANSPORTER"/>
    <property type="match status" value="1"/>
</dbReference>
<dbReference type="EMBL" id="PKOZ01000007">
    <property type="protein sequence ID" value="PQD94844.1"/>
    <property type="molecule type" value="Genomic_DNA"/>
</dbReference>
<dbReference type="OrthoDB" id="9806785at2"/>
<proteinExistence type="predicted"/>
<evidence type="ECO:0000256" key="2">
    <source>
        <dbReference type="ARBA" id="ARBA00022692"/>
    </source>
</evidence>
<evidence type="ECO:0000256" key="4">
    <source>
        <dbReference type="ARBA" id="ARBA00023136"/>
    </source>
</evidence>
<reference evidence="6 7" key="1">
    <citation type="submission" date="2017-12" db="EMBL/GenBank/DDBJ databases">
        <title>Taxonomic description and draft genome of Pradoshia cofamensis Gen. nov., sp. nov., a thermotolerant bacillale isolated from anterior gut of earthworm Eisenia fetida.</title>
        <authorList>
            <person name="Saha T."/>
            <person name="Chakraborty R."/>
        </authorList>
    </citation>
    <scope>NUCLEOTIDE SEQUENCE [LARGE SCALE GENOMIC DNA]</scope>
    <source>
        <strain evidence="6 7">EAG3</strain>
    </source>
</reference>
<dbReference type="Proteomes" id="UP000239663">
    <property type="component" value="Unassembled WGS sequence"/>
</dbReference>
<evidence type="ECO:0000256" key="5">
    <source>
        <dbReference type="SAM" id="Phobius"/>
    </source>
</evidence>
<dbReference type="InterPro" id="IPR004710">
    <property type="entry name" value="Bilac:Na_transpt"/>
</dbReference>
<dbReference type="Gene3D" id="1.20.1530.20">
    <property type="match status" value="1"/>
</dbReference>
<evidence type="ECO:0000256" key="1">
    <source>
        <dbReference type="ARBA" id="ARBA00004141"/>
    </source>
</evidence>
<protein>
    <submittedName>
        <fullName evidence="6">Symporter</fullName>
    </submittedName>
</protein>
<dbReference type="RefSeq" id="WP_104849919.1">
    <property type="nucleotide sequence ID" value="NZ_PKOZ01000007.1"/>
</dbReference>
<name>A0A2S7MYG2_9BACI</name>
<organism evidence="6 7">
    <name type="scientific">Pradoshia eiseniae</name>
    <dbReference type="NCBI Taxonomy" id="2064768"/>
    <lineage>
        <taxon>Bacteria</taxon>
        <taxon>Bacillati</taxon>
        <taxon>Bacillota</taxon>
        <taxon>Bacilli</taxon>
        <taxon>Bacillales</taxon>
        <taxon>Bacillaceae</taxon>
        <taxon>Pradoshia</taxon>
    </lineage>
</organism>
<keyword evidence="3 5" id="KW-1133">Transmembrane helix</keyword>
<feature type="transmembrane region" description="Helical" evidence="5">
    <location>
        <begin position="187"/>
        <end position="206"/>
    </location>
</feature>
<feature type="transmembrane region" description="Helical" evidence="5">
    <location>
        <begin position="76"/>
        <end position="99"/>
    </location>
</feature>
<evidence type="ECO:0000313" key="7">
    <source>
        <dbReference type="Proteomes" id="UP000239663"/>
    </source>
</evidence>
<dbReference type="PANTHER" id="PTHR10361:SF28">
    <property type="entry name" value="P3 PROTEIN-RELATED"/>
    <property type="match status" value="1"/>
</dbReference>
<feature type="transmembrane region" description="Helical" evidence="5">
    <location>
        <begin position="48"/>
        <end position="70"/>
    </location>
</feature>
<comment type="subcellular location">
    <subcellularLocation>
        <location evidence="1">Membrane</location>
        <topology evidence="1">Multi-pass membrane protein</topology>
    </subcellularLocation>
</comment>
<dbReference type="Pfam" id="PF01758">
    <property type="entry name" value="SBF"/>
    <property type="match status" value="1"/>
</dbReference>
<gene>
    <name evidence="6" type="ORF">CYL18_12850</name>
</gene>
<dbReference type="AlphaFoldDB" id="A0A2S7MYG2"/>